<evidence type="ECO:0000313" key="4">
    <source>
        <dbReference type="Proteomes" id="UP000064967"/>
    </source>
</evidence>
<evidence type="ECO:0008006" key="5">
    <source>
        <dbReference type="Google" id="ProtNLM"/>
    </source>
</evidence>
<dbReference type="Proteomes" id="UP000064967">
    <property type="component" value="Chromosome"/>
</dbReference>
<dbReference type="RefSeq" id="WP_146645852.1">
    <property type="nucleotide sequence ID" value="NZ_CP012333.1"/>
</dbReference>
<dbReference type="EMBL" id="CP012333">
    <property type="protein sequence ID" value="AKU94221.1"/>
    <property type="molecule type" value="Genomic_DNA"/>
</dbReference>
<evidence type="ECO:0000313" key="3">
    <source>
        <dbReference type="EMBL" id="AKU94221.1"/>
    </source>
</evidence>
<dbReference type="PANTHER" id="PTHR35024:SF4">
    <property type="entry name" value="POLYMER-FORMING CYTOSKELETAL PROTEIN"/>
    <property type="match status" value="1"/>
</dbReference>
<evidence type="ECO:0000256" key="2">
    <source>
        <dbReference type="SAM" id="MobiDB-lite"/>
    </source>
</evidence>
<dbReference type="STRING" id="1391654.AKJ09_00885"/>
<feature type="region of interest" description="Disordered" evidence="2">
    <location>
        <begin position="132"/>
        <end position="201"/>
    </location>
</feature>
<organism evidence="3 4">
    <name type="scientific">Labilithrix luteola</name>
    <dbReference type="NCBI Taxonomy" id="1391654"/>
    <lineage>
        <taxon>Bacteria</taxon>
        <taxon>Pseudomonadati</taxon>
        <taxon>Myxococcota</taxon>
        <taxon>Polyangia</taxon>
        <taxon>Polyangiales</taxon>
        <taxon>Labilitrichaceae</taxon>
        <taxon>Labilithrix</taxon>
    </lineage>
</organism>
<dbReference type="InterPro" id="IPR007607">
    <property type="entry name" value="BacA/B"/>
</dbReference>
<feature type="compositionally biased region" description="Low complexity" evidence="2">
    <location>
        <begin position="160"/>
        <end position="171"/>
    </location>
</feature>
<dbReference type="AlphaFoldDB" id="A0A0K1PLG0"/>
<feature type="compositionally biased region" description="Basic and acidic residues" evidence="2">
    <location>
        <begin position="172"/>
        <end position="182"/>
    </location>
</feature>
<name>A0A0K1PLG0_9BACT</name>
<keyword evidence="4" id="KW-1185">Reference proteome</keyword>
<evidence type="ECO:0000256" key="1">
    <source>
        <dbReference type="ARBA" id="ARBA00044755"/>
    </source>
</evidence>
<dbReference type="KEGG" id="llu:AKJ09_00885"/>
<accession>A0A0K1PLG0</accession>
<dbReference type="OrthoDB" id="5327254at2"/>
<proteinExistence type="inferred from homology"/>
<feature type="compositionally biased region" description="Pro residues" evidence="2">
    <location>
        <begin position="146"/>
        <end position="159"/>
    </location>
</feature>
<protein>
    <recommendedName>
        <fullName evidence="5">Polymer-forming cytoskeletal protein</fullName>
    </recommendedName>
</protein>
<dbReference type="PANTHER" id="PTHR35024">
    <property type="entry name" value="HYPOTHETICAL CYTOSOLIC PROTEIN"/>
    <property type="match status" value="1"/>
</dbReference>
<gene>
    <name evidence="3" type="ORF">AKJ09_00885</name>
</gene>
<dbReference type="Pfam" id="PF04519">
    <property type="entry name" value="Bactofilin"/>
    <property type="match status" value="1"/>
</dbReference>
<sequence>MWPFRRPPQSDIPTFSVENTIGTGTTVRGDLKGKSGFRVDGTVDGAVEASGPVVIGEGGTVNGSVEGCDVVVLGCVRGDVTASGHLEIGPKGRIVGDVTTTSFRMHKGGVFRGMSRMPGTEADVVRETRLVAALPPASSTRRSRTLPPPGDGAVPPPPGLRELPPLSGPRSSSEHSASHERLVISQVDEATDAVEEHATGT</sequence>
<comment type="similarity">
    <text evidence="1">Belongs to the bactofilin family.</text>
</comment>
<reference evidence="3 4" key="1">
    <citation type="submission" date="2015-08" db="EMBL/GenBank/DDBJ databases">
        <authorList>
            <person name="Babu N.S."/>
            <person name="Beckwith C.J."/>
            <person name="Beseler K.G."/>
            <person name="Brison A."/>
            <person name="Carone J.V."/>
            <person name="Caskin T.P."/>
            <person name="Diamond M."/>
            <person name="Durham M.E."/>
            <person name="Foxe J.M."/>
            <person name="Go M."/>
            <person name="Henderson B.A."/>
            <person name="Jones I.B."/>
            <person name="McGettigan J.A."/>
            <person name="Micheletti S.J."/>
            <person name="Nasrallah M.E."/>
            <person name="Ortiz D."/>
            <person name="Piller C.R."/>
            <person name="Privatt S.R."/>
            <person name="Schneider S.L."/>
            <person name="Sharp S."/>
            <person name="Smith T.C."/>
            <person name="Stanton J.D."/>
            <person name="Ullery H.E."/>
            <person name="Wilson R.J."/>
            <person name="Serrano M.G."/>
            <person name="Buck G."/>
            <person name="Lee V."/>
            <person name="Wang Y."/>
            <person name="Carvalho R."/>
            <person name="Voegtly L."/>
            <person name="Shi R."/>
            <person name="Duckworth R."/>
            <person name="Johnson A."/>
            <person name="Loviza R."/>
            <person name="Walstead R."/>
            <person name="Shah Z."/>
            <person name="Kiflezghi M."/>
            <person name="Wade K."/>
            <person name="Ball S.L."/>
            <person name="Bradley K.W."/>
            <person name="Asai D.J."/>
            <person name="Bowman C.A."/>
            <person name="Russell D.A."/>
            <person name="Pope W.H."/>
            <person name="Jacobs-Sera D."/>
            <person name="Hendrix R.W."/>
            <person name="Hatfull G.F."/>
        </authorList>
    </citation>
    <scope>NUCLEOTIDE SEQUENCE [LARGE SCALE GENOMIC DNA]</scope>
    <source>
        <strain evidence="3 4">DSM 27648</strain>
    </source>
</reference>